<dbReference type="NCBIfam" id="NF033748">
    <property type="entry name" value="class_F_sortase"/>
    <property type="match status" value="1"/>
</dbReference>
<evidence type="ECO:0000256" key="1">
    <source>
        <dbReference type="ARBA" id="ARBA00022801"/>
    </source>
</evidence>
<accession>D1AED2</accession>
<protein>
    <submittedName>
        <fullName evidence="2">Peptidase C60 sortase A and B</fullName>
    </submittedName>
</protein>
<dbReference type="GO" id="GO:0016787">
    <property type="term" value="F:hydrolase activity"/>
    <property type="evidence" value="ECO:0007669"/>
    <property type="project" value="UniProtKB-KW"/>
</dbReference>
<keyword evidence="1" id="KW-0378">Hydrolase</keyword>
<dbReference type="Proteomes" id="UP000001918">
    <property type="component" value="Chromosome"/>
</dbReference>
<name>D1AED2_THECD</name>
<dbReference type="InterPro" id="IPR005754">
    <property type="entry name" value="Sortase"/>
</dbReference>
<dbReference type="AlphaFoldDB" id="D1AED2"/>
<sequence>MGKHSAKKSPWPGLGLAALAAVALGTAGAALIVTGLDGEPPAPAKGRPLARPVEAAAPLHARSEPVRVTIPAIGVDAGRLEPLQVDADRRLPAPRRHDAIGWHAAGPWPGQAGAAVLVGHVDSGTGPAIFHRLGALRPGDVITIGRAAGPDAVFTVHRVERYRKEEFPTRRVYGPTGNRAELRLITCGGAFDKSKGAYRDNTVVYATLTGLRRPGS</sequence>
<dbReference type="CDD" id="cd05829">
    <property type="entry name" value="Sortase_F"/>
    <property type="match status" value="1"/>
</dbReference>
<gene>
    <name evidence="2" type="ordered locus">Tcur_0141</name>
</gene>
<organism evidence="2 3">
    <name type="scientific">Thermomonospora curvata (strain ATCC 19995 / DSM 43183 / JCM 3096 / KCTC 9072 / NBRC 15933 / NCIMB 10081 / Henssen B9)</name>
    <dbReference type="NCBI Taxonomy" id="471852"/>
    <lineage>
        <taxon>Bacteria</taxon>
        <taxon>Bacillati</taxon>
        <taxon>Actinomycetota</taxon>
        <taxon>Actinomycetes</taxon>
        <taxon>Streptosporangiales</taxon>
        <taxon>Thermomonosporaceae</taxon>
        <taxon>Thermomonospora</taxon>
    </lineage>
</organism>
<evidence type="ECO:0000313" key="2">
    <source>
        <dbReference type="EMBL" id="ACY95748.1"/>
    </source>
</evidence>
<dbReference type="InterPro" id="IPR042001">
    <property type="entry name" value="Sortase_F"/>
</dbReference>
<dbReference type="HOGENOM" id="CLU_062592_5_0_11"/>
<dbReference type="eggNOG" id="COG3764">
    <property type="taxonomic scope" value="Bacteria"/>
</dbReference>
<dbReference type="RefSeq" id="WP_012850532.1">
    <property type="nucleotide sequence ID" value="NC_013510.1"/>
</dbReference>
<evidence type="ECO:0000313" key="3">
    <source>
        <dbReference type="Proteomes" id="UP000001918"/>
    </source>
</evidence>
<keyword evidence="3" id="KW-1185">Reference proteome</keyword>
<dbReference type="KEGG" id="tcu:Tcur_0141"/>
<dbReference type="EMBL" id="CP001738">
    <property type="protein sequence ID" value="ACY95748.1"/>
    <property type="molecule type" value="Genomic_DNA"/>
</dbReference>
<proteinExistence type="predicted"/>
<dbReference type="InterPro" id="IPR023365">
    <property type="entry name" value="Sortase_dom-sf"/>
</dbReference>
<dbReference type="Gene3D" id="2.40.260.10">
    <property type="entry name" value="Sortase"/>
    <property type="match status" value="1"/>
</dbReference>
<dbReference type="STRING" id="471852.Tcur_0141"/>
<dbReference type="SUPFAM" id="SSF63817">
    <property type="entry name" value="Sortase"/>
    <property type="match status" value="1"/>
</dbReference>
<dbReference type="Pfam" id="PF04203">
    <property type="entry name" value="Sortase"/>
    <property type="match status" value="1"/>
</dbReference>
<reference evidence="2 3" key="1">
    <citation type="journal article" date="2011" name="Stand. Genomic Sci.">
        <title>Complete genome sequence of Thermomonospora curvata type strain (B9).</title>
        <authorList>
            <person name="Chertkov O."/>
            <person name="Sikorski J."/>
            <person name="Nolan M."/>
            <person name="Lapidus A."/>
            <person name="Lucas S."/>
            <person name="Del Rio T.G."/>
            <person name="Tice H."/>
            <person name="Cheng J.F."/>
            <person name="Goodwin L."/>
            <person name="Pitluck S."/>
            <person name="Liolios K."/>
            <person name="Ivanova N."/>
            <person name="Mavromatis K."/>
            <person name="Mikhailova N."/>
            <person name="Ovchinnikova G."/>
            <person name="Pati A."/>
            <person name="Chen A."/>
            <person name="Palaniappan K."/>
            <person name="Djao O.D."/>
            <person name="Land M."/>
            <person name="Hauser L."/>
            <person name="Chang Y.J."/>
            <person name="Jeffries C.D."/>
            <person name="Brettin T."/>
            <person name="Han C."/>
            <person name="Detter J.C."/>
            <person name="Rohde M."/>
            <person name="Goker M."/>
            <person name="Woyke T."/>
            <person name="Bristow J."/>
            <person name="Eisen J.A."/>
            <person name="Markowitz V."/>
            <person name="Hugenholtz P."/>
            <person name="Klenk H.P."/>
            <person name="Kyrpides N.C."/>
        </authorList>
    </citation>
    <scope>NUCLEOTIDE SEQUENCE [LARGE SCALE GENOMIC DNA]</scope>
    <source>
        <strain evidence="3">ATCC 19995 / DSM 43183 / JCM 3096 / KCTC 9072 / NBRC 15933 / NCIMB 10081 / Henssen B9</strain>
    </source>
</reference>